<proteinExistence type="predicted"/>
<gene>
    <name evidence="1" type="ORF">UFOPK2754_00485</name>
    <name evidence="2" type="ORF">UFOPK3139_03007</name>
    <name evidence="3" type="ORF">UFOPK3543_00116</name>
    <name evidence="4" type="ORF">UFOPK3967_00809</name>
</gene>
<dbReference type="EMBL" id="CAFBMH010000002">
    <property type="protein sequence ID" value="CAB4889320.1"/>
    <property type="molecule type" value="Genomic_DNA"/>
</dbReference>
<reference evidence="1" key="1">
    <citation type="submission" date="2020-05" db="EMBL/GenBank/DDBJ databases">
        <authorList>
            <person name="Chiriac C."/>
            <person name="Salcher M."/>
            <person name="Ghai R."/>
            <person name="Kavagutti S V."/>
        </authorList>
    </citation>
    <scope>NUCLEOTIDE SEQUENCE</scope>
</reference>
<name>A0A6J6S9I3_9ZZZZ</name>
<dbReference type="AlphaFoldDB" id="A0A6J6S9I3"/>
<evidence type="ECO:0000313" key="2">
    <source>
        <dbReference type="EMBL" id="CAB4836563.1"/>
    </source>
</evidence>
<dbReference type="EMBL" id="CAFABA010000194">
    <property type="protein sequence ID" value="CAB4836563.1"/>
    <property type="molecule type" value="Genomic_DNA"/>
</dbReference>
<evidence type="ECO:0000313" key="1">
    <source>
        <dbReference type="EMBL" id="CAB4731109.1"/>
    </source>
</evidence>
<evidence type="ECO:0000313" key="4">
    <source>
        <dbReference type="EMBL" id="CAB4988003.1"/>
    </source>
</evidence>
<evidence type="ECO:0000313" key="3">
    <source>
        <dbReference type="EMBL" id="CAB4889320.1"/>
    </source>
</evidence>
<accession>A0A6J6S9I3</accession>
<dbReference type="EMBL" id="CAEZYR010000011">
    <property type="protein sequence ID" value="CAB4731109.1"/>
    <property type="molecule type" value="Genomic_DNA"/>
</dbReference>
<sequence length="64" mass="7121">MSTSDVAVLSSASSMLDDLIVRIVDVADRYQGTEQEGIAFQLHEVERALRSASRLLESVQRTLR</sequence>
<organism evidence="1">
    <name type="scientific">freshwater metagenome</name>
    <dbReference type="NCBI Taxonomy" id="449393"/>
    <lineage>
        <taxon>unclassified sequences</taxon>
        <taxon>metagenomes</taxon>
        <taxon>ecological metagenomes</taxon>
    </lineage>
</organism>
<protein>
    <submittedName>
        <fullName evidence="1">Unannotated protein</fullName>
    </submittedName>
</protein>
<dbReference type="EMBL" id="CAFBOS010000036">
    <property type="protein sequence ID" value="CAB4988003.1"/>
    <property type="molecule type" value="Genomic_DNA"/>
</dbReference>